<accession>A0A183D3Z4</accession>
<comment type="similarity">
    <text evidence="5 6">Belongs to the anion channel-forming bestrophin (TC 1.A.46) family. Calcium-sensitive chloride channel subfamily.</text>
</comment>
<evidence type="ECO:0000256" key="1">
    <source>
        <dbReference type="ARBA" id="ARBA00004370"/>
    </source>
</evidence>
<proteinExistence type="inferred from homology"/>
<dbReference type="PANTHER" id="PTHR10736">
    <property type="entry name" value="BESTROPHIN"/>
    <property type="match status" value="1"/>
</dbReference>
<keyword evidence="4" id="KW-0472">Membrane</keyword>
<dbReference type="AlphaFoldDB" id="A0A183D3Z4"/>
<dbReference type="InterPro" id="IPR021134">
    <property type="entry name" value="Bestrophin-like"/>
</dbReference>
<keyword evidence="6" id="KW-0869">Chloride channel</keyword>
<keyword evidence="6" id="KW-0407">Ion channel</keyword>
<keyword evidence="2" id="KW-0812">Transmembrane</keyword>
<organism evidence="9">
    <name type="scientific">Gongylonema pulchrum</name>
    <dbReference type="NCBI Taxonomy" id="637853"/>
    <lineage>
        <taxon>Eukaryota</taxon>
        <taxon>Metazoa</taxon>
        <taxon>Ecdysozoa</taxon>
        <taxon>Nematoda</taxon>
        <taxon>Chromadorea</taxon>
        <taxon>Rhabditida</taxon>
        <taxon>Spirurina</taxon>
        <taxon>Spiruromorpha</taxon>
        <taxon>Spiruroidea</taxon>
        <taxon>Gongylonematidae</taxon>
        <taxon>Gongylonema</taxon>
    </lineage>
</organism>
<dbReference type="EMBL" id="UYRT01005907">
    <property type="protein sequence ID" value="VDK39594.1"/>
    <property type="molecule type" value="Genomic_DNA"/>
</dbReference>
<evidence type="ECO:0000313" key="8">
    <source>
        <dbReference type="Proteomes" id="UP000271098"/>
    </source>
</evidence>
<evidence type="ECO:0000256" key="3">
    <source>
        <dbReference type="ARBA" id="ARBA00022989"/>
    </source>
</evidence>
<keyword evidence="6" id="KW-0868">Chloride</keyword>
<dbReference type="WBParaSite" id="GPUH_0000344101-mRNA-1">
    <property type="protein sequence ID" value="GPUH_0000344101-mRNA-1"/>
    <property type="gene ID" value="GPUH_0000344101"/>
</dbReference>
<dbReference type="Proteomes" id="UP000271098">
    <property type="component" value="Unassembled WGS sequence"/>
</dbReference>
<comment type="function">
    <text evidence="6">Forms chloride channels.</text>
</comment>
<comment type="subcellular location">
    <subcellularLocation>
        <location evidence="6">Cell membrane</location>
        <topology evidence="6">Multi-pass membrane protein</topology>
    </subcellularLocation>
    <subcellularLocation>
        <location evidence="1">Membrane</location>
    </subcellularLocation>
</comment>
<sequence length="92" mass="10534">MTILQYMCYLGWMKVAASLMNPYGDDEDDFECNYLIDKNTATAMFIVDSAHNDIPDLEKDMFWSKSEVELFYPIGSKDSVRNPHIGTAVQAR</sequence>
<evidence type="ECO:0000313" key="7">
    <source>
        <dbReference type="EMBL" id="VDK39594.1"/>
    </source>
</evidence>
<evidence type="ECO:0000256" key="5">
    <source>
        <dbReference type="ARBA" id="ARBA00034769"/>
    </source>
</evidence>
<reference evidence="9" key="1">
    <citation type="submission" date="2016-06" db="UniProtKB">
        <authorList>
            <consortium name="WormBaseParasite"/>
        </authorList>
    </citation>
    <scope>IDENTIFICATION</scope>
</reference>
<dbReference type="OrthoDB" id="201595at2759"/>
<dbReference type="Pfam" id="PF01062">
    <property type="entry name" value="Bestrophin"/>
    <property type="match status" value="1"/>
</dbReference>
<reference evidence="7 8" key="2">
    <citation type="submission" date="2018-11" db="EMBL/GenBank/DDBJ databases">
        <authorList>
            <consortium name="Pathogen Informatics"/>
        </authorList>
    </citation>
    <scope>NUCLEOTIDE SEQUENCE [LARGE SCALE GENOMIC DNA]</scope>
</reference>
<dbReference type="InterPro" id="IPR000615">
    <property type="entry name" value="Bestrophin"/>
</dbReference>
<dbReference type="PANTHER" id="PTHR10736:SF0">
    <property type="entry name" value="BESTROPHIN HOMOLOG"/>
    <property type="match status" value="1"/>
</dbReference>
<keyword evidence="6" id="KW-0406">Ion transport</keyword>
<evidence type="ECO:0000256" key="2">
    <source>
        <dbReference type="ARBA" id="ARBA00022692"/>
    </source>
</evidence>
<keyword evidence="6" id="KW-1003">Cell membrane</keyword>
<evidence type="ECO:0000313" key="9">
    <source>
        <dbReference type="WBParaSite" id="GPUH_0000344101-mRNA-1"/>
    </source>
</evidence>
<evidence type="ECO:0000256" key="6">
    <source>
        <dbReference type="RuleBase" id="RU363126"/>
    </source>
</evidence>
<dbReference type="GO" id="GO:0005886">
    <property type="term" value="C:plasma membrane"/>
    <property type="evidence" value="ECO:0007669"/>
    <property type="project" value="UniProtKB-SubCell"/>
</dbReference>
<keyword evidence="8" id="KW-1185">Reference proteome</keyword>
<gene>
    <name evidence="7" type="ORF">GPUH_LOCUS3437</name>
</gene>
<keyword evidence="6" id="KW-0813">Transport</keyword>
<dbReference type="GO" id="GO:0005254">
    <property type="term" value="F:chloride channel activity"/>
    <property type="evidence" value="ECO:0007669"/>
    <property type="project" value="UniProtKB-KW"/>
</dbReference>
<name>A0A183D3Z4_9BILA</name>
<evidence type="ECO:0000256" key="4">
    <source>
        <dbReference type="ARBA" id="ARBA00023136"/>
    </source>
</evidence>
<dbReference type="GO" id="GO:0034707">
    <property type="term" value="C:chloride channel complex"/>
    <property type="evidence" value="ECO:0007669"/>
    <property type="project" value="UniProtKB-KW"/>
</dbReference>
<keyword evidence="3" id="KW-1133">Transmembrane helix</keyword>
<protein>
    <recommendedName>
        <fullName evidence="6">Bestrophin homolog</fullName>
    </recommendedName>
</protein>